<dbReference type="SMART" id="SM00320">
    <property type="entry name" value="WD40"/>
    <property type="match status" value="4"/>
</dbReference>
<feature type="domain" description="WDR11 first beta-propeller" evidence="2">
    <location>
        <begin position="25"/>
        <end position="178"/>
    </location>
</feature>
<name>A0A5K3EHR6_MESCO</name>
<evidence type="ECO:0000259" key="3">
    <source>
        <dbReference type="Pfam" id="PF23753"/>
    </source>
</evidence>
<dbReference type="PANTHER" id="PTHR14593">
    <property type="entry name" value="WD REPEAT-CONTAINING PROTEIN 11"/>
    <property type="match status" value="1"/>
</dbReference>
<protein>
    <submittedName>
        <fullName evidence="4">WD_REPEATS_REGION domain-containing protein</fullName>
    </submittedName>
</protein>
<dbReference type="WBParaSite" id="MCU_000280-RA">
    <property type="protein sequence ID" value="MCU_000280-RA"/>
    <property type="gene ID" value="MCU_000280"/>
</dbReference>
<dbReference type="InterPro" id="IPR015943">
    <property type="entry name" value="WD40/YVTN_repeat-like_dom_sf"/>
</dbReference>
<feature type="compositionally biased region" description="Polar residues" evidence="1">
    <location>
        <begin position="660"/>
        <end position="670"/>
    </location>
</feature>
<dbReference type="PROSITE" id="PS51257">
    <property type="entry name" value="PROKAR_LIPOPROTEIN"/>
    <property type="match status" value="1"/>
</dbReference>
<dbReference type="Pfam" id="PF23751">
    <property type="entry name" value="Beta-prop_WDR11_1st"/>
    <property type="match status" value="1"/>
</dbReference>
<feature type="region of interest" description="Disordered" evidence="1">
    <location>
        <begin position="784"/>
        <end position="803"/>
    </location>
</feature>
<dbReference type="InterPro" id="IPR039694">
    <property type="entry name" value="WDR11"/>
</dbReference>
<proteinExistence type="predicted"/>
<reference evidence="4" key="1">
    <citation type="submission" date="2019-11" db="UniProtKB">
        <authorList>
            <consortium name="WormBaseParasite"/>
        </authorList>
    </citation>
    <scope>IDENTIFICATION</scope>
</reference>
<evidence type="ECO:0000313" key="4">
    <source>
        <dbReference type="WBParaSite" id="MCU_000280-RA"/>
    </source>
</evidence>
<dbReference type="InterPro" id="IPR036322">
    <property type="entry name" value="WD40_repeat_dom_sf"/>
</dbReference>
<feature type="domain" description="WDR11 TPR" evidence="3">
    <location>
        <begin position="1183"/>
        <end position="1302"/>
    </location>
</feature>
<dbReference type="SUPFAM" id="SSF50978">
    <property type="entry name" value="WD40 repeat-like"/>
    <property type="match status" value="3"/>
</dbReference>
<dbReference type="PANTHER" id="PTHR14593:SF5">
    <property type="entry name" value="WD REPEAT-CONTAINING PROTEIN 11"/>
    <property type="match status" value="1"/>
</dbReference>
<accession>A0A5K3EHR6</accession>
<evidence type="ECO:0000259" key="2">
    <source>
        <dbReference type="Pfam" id="PF23751"/>
    </source>
</evidence>
<sequence length="1351" mass="147378">MDIRPKILSSCRAIESKGAIASGWQHLVAYAIGSCISLVESKSIRIIQTLNLHTAPVIQLAWAPENYYHDSKNPYNHRLASADTSGRIIIWNVVTASPLSEASESGCGVCAMHWISDQDISRDLLLVLHTDSKLTLWNAQTCTPLWKKTYSSNLTSVSLDPFSSQNLILHGYNNFVLVSDLSWNSSPLSPGREVQLSDPGFNESVSTDHARKRFSQSIKATAKAVISKGLFRPSKSSRNVETPPLSGDDSSVENPLQILYHSFRKQHAVFVYSRTIVIFDLILSQSVGEIRLDHSSPSFAQVYCCRQADALVCLHQNGTVSLYWCMQAPDLSQEDKATPSAPVDLNYRLMCESKSLRRGRNFHVVAMAVDPSTELTITVATSDGRLQFLSIESDITSEDGWPLWTLSDVIKAIDPVKHEKESGCLRLRFTGFHTGGCSSASVCCICPSHFLVPPVANTKHNSLIAVGTMRGSVQIWDLSTSRLWREYLLMGVPVRGLAWGVAPGDDSDKGGGGGGGRLALFAHGWQTSEGGCSASPPDSPRAPPVIKNTVVRVDLETGRQKQVLVQSADTKELHLLKLAMQKPASAIKPSRWLKVASEMTDCAAANITPIRLMKISNLGQYLAILYENWPLEIWDARNLVILKSFSIPNSRPVALTWSTVNHPNPTSSPHDGSCRTDSAEAKPQTPSKEPNLLELFVRETFILCTSPVSLHLFTMQGSKMDTMPISNTIVQSLPFYSRNLITCASWCSPMIAFGMADGCVAVRNLQTKETVARYMAVLVSDQASSSTGRLPAPPETGSSAESANPSCVRKLEFLSGGGGSSCILLVLCTGGVTVWESRRMILLCVSRFGNGPQNILVDAAWISAVPVQSSPIPTCALLGSDGSIRLAAVSPPSVSRPPGEGDSDASLALPGEYFPASHFEFNSPFAADEHSNESLLVPSLLPTNVALTVRHLLQHQPWRSTAVPESADGPAGRTGTSKVVLACPKLSGNFASVQSSADRFFAACRKDGRLCAAFESPHLSIAERCLLTAQLFGDTYETSFWRLAAYQLLLAGRDTRCEGGSHLWRRFNLTDLVWDEMAEQATYRAATIERVNRLVHEAPSTGEQNALCTQFLLLLGIQRQALQNLVETPTESPSFSLNIHRACLLASHKYVCELESAASVAAAAAAEGDSESLSTAKMNYTSSVKLLAASLISSNRLYEGVEMLCMLGMHSEACRYLEAYNEWGTAVWLAKCMLSREECNDVMRRWAAHLASQANRKTLAVLVLVYLGQHTAVLGLLRSLRQHQLAARYLEACLECGALPDSCTEELHSQVFVEFAQLLTNLGHRESAVYYADLAGELGRPLRDEIDFLLN</sequence>
<dbReference type="Pfam" id="PF23753">
    <property type="entry name" value="TPR_WDR11"/>
    <property type="match status" value="1"/>
</dbReference>
<evidence type="ECO:0000256" key="1">
    <source>
        <dbReference type="SAM" id="MobiDB-lite"/>
    </source>
</evidence>
<dbReference type="InterPro" id="IPR057854">
    <property type="entry name" value="TPR_WDR11"/>
</dbReference>
<dbReference type="InterPro" id="IPR057852">
    <property type="entry name" value="Beta-prop_WDR11_1st"/>
</dbReference>
<organism evidence="4">
    <name type="scientific">Mesocestoides corti</name>
    <name type="common">Flatworm</name>
    <dbReference type="NCBI Taxonomy" id="53468"/>
    <lineage>
        <taxon>Eukaryota</taxon>
        <taxon>Metazoa</taxon>
        <taxon>Spiralia</taxon>
        <taxon>Lophotrochozoa</taxon>
        <taxon>Platyhelminthes</taxon>
        <taxon>Cestoda</taxon>
        <taxon>Eucestoda</taxon>
        <taxon>Cyclophyllidea</taxon>
        <taxon>Mesocestoididae</taxon>
        <taxon>Mesocestoides</taxon>
    </lineage>
</organism>
<dbReference type="InterPro" id="IPR001680">
    <property type="entry name" value="WD40_rpt"/>
</dbReference>
<dbReference type="GO" id="GO:0005737">
    <property type="term" value="C:cytoplasm"/>
    <property type="evidence" value="ECO:0007669"/>
    <property type="project" value="TreeGrafter"/>
</dbReference>
<feature type="region of interest" description="Disordered" evidence="1">
    <location>
        <begin position="660"/>
        <end position="687"/>
    </location>
</feature>
<dbReference type="Gene3D" id="2.130.10.10">
    <property type="entry name" value="YVTN repeat-like/Quinoprotein amine dehydrogenase"/>
    <property type="match status" value="2"/>
</dbReference>